<dbReference type="Pfam" id="PF12950">
    <property type="entry name" value="TaqI_C"/>
    <property type="match status" value="1"/>
</dbReference>
<feature type="non-terminal residue" evidence="2">
    <location>
        <position position="1"/>
    </location>
</feature>
<dbReference type="AlphaFoldDB" id="A0A0F9N7N2"/>
<accession>A0A0F9N7N2</accession>
<reference evidence="2" key="1">
    <citation type="journal article" date="2015" name="Nature">
        <title>Complex archaea that bridge the gap between prokaryotes and eukaryotes.</title>
        <authorList>
            <person name="Spang A."/>
            <person name="Saw J.H."/>
            <person name="Jorgensen S.L."/>
            <person name="Zaremba-Niedzwiedzka K."/>
            <person name="Martijn J."/>
            <person name="Lind A.E."/>
            <person name="van Eijk R."/>
            <person name="Schleper C."/>
            <person name="Guy L."/>
            <person name="Ettema T.J."/>
        </authorList>
    </citation>
    <scope>NUCLEOTIDE SEQUENCE</scope>
</reference>
<protein>
    <recommendedName>
        <fullName evidence="1">TaqI-like C-terminal specificity domain-containing protein</fullName>
    </recommendedName>
</protein>
<dbReference type="SUPFAM" id="SSF116734">
    <property type="entry name" value="DNA methylase specificity domain"/>
    <property type="match status" value="1"/>
</dbReference>
<sequence length="418" mass="49192">ILFVLDIYYRFQKTRLYRYQIQLRDFSLAEVAMGISPYQGWKKDTHGFSSKEARDSKANYSTDKSTPTAMLEGKTSHVHRWGYFFNQEHYLWIEDYKKLGGKPKNPNWFSGPRIVIRRQINRQRRLQACLVTKKDFVISKTSYIVKAIDKQITTLKYIFAILNSKILSYIMVYLPFFDMRRIKDDFPTLEPSDFKKLPIPNCSDREKTEIISQLDIVQDKYNNIIQFLKEGGRISISTISSNRTEFIRYSSPESFSFLTYIRDISRIGIFPALKNHLWKLYISDWVTKGYITISGDINNRITRNILFLDSEPPKLSLRNNIDIESDDPLLLQFMQLVIECYNPKKLTEILTKVSVPSVKEVSTFVNSSLPTEKQRVINLILSAWAEEDRLEELIQVLYGVTPNEKKFLLEMMEKWIRK</sequence>
<evidence type="ECO:0000313" key="2">
    <source>
        <dbReference type="EMBL" id="KKM77462.1"/>
    </source>
</evidence>
<dbReference type="EMBL" id="LAZR01008639">
    <property type="protein sequence ID" value="KKM77462.1"/>
    <property type="molecule type" value="Genomic_DNA"/>
</dbReference>
<dbReference type="InterPro" id="IPR025931">
    <property type="entry name" value="TaqI_C"/>
</dbReference>
<gene>
    <name evidence="2" type="ORF">LCGC14_1369830</name>
</gene>
<comment type="caution">
    <text evidence="2">The sequence shown here is derived from an EMBL/GenBank/DDBJ whole genome shotgun (WGS) entry which is preliminary data.</text>
</comment>
<organism evidence="2">
    <name type="scientific">marine sediment metagenome</name>
    <dbReference type="NCBI Taxonomy" id="412755"/>
    <lineage>
        <taxon>unclassified sequences</taxon>
        <taxon>metagenomes</taxon>
        <taxon>ecological metagenomes</taxon>
    </lineage>
</organism>
<proteinExistence type="predicted"/>
<feature type="domain" description="TaqI-like C-terminal specificity" evidence="1">
    <location>
        <begin position="99"/>
        <end position="199"/>
    </location>
</feature>
<evidence type="ECO:0000259" key="1">
    <source>
        <dbReference type="Pfam" id="PF12950"/>
    </source>
</evidence>
<name>A0A0F9N7N2_9ZZZZ</name>